<dbReference type="Gene3D" id="1.10.10.10">
    <property type="entry name" value="Winged helix-like DNA-binding domain superfamily/Winged helix DNA-binding domain"/>
    <property type="match status" value="1"/>
</dbReference>
<dbReference type="EMBL" id="SLWN01000016">
    <property type="protein sequence ID" value="TCO18002.1"/>
    <property type="molecule type" value="Genomic_DNA"/>
</dbReference>
<dbReference type="PANTHER" id="PTHR43214">
    <property type="entry name" value="TWO-COMPONENT RESPONSE REGULATOR"/>
    <property type="match status" value="1"/>
</dbReference>
<dbReference type="PRINTS" id="PR00038">
    <property type="entry name" value="HTHLUXR"/>
</dbReference>
<dbReference type="SUPFAM" id="SSF46894">
    <property type="entry name" value="C-terminal effector domain of the bipartite response regulators"/>
    <property type="match status" value="1"/>
</dbReference>
<dbReference type="SUPFAM" id="SSF48452">
    <property type="entry name" value="TPR-like"/>
    <property type="match status" value="2"/>
</dbReference>
<dbReference type="GO" id="GO:0003677">
    <property type="term" value="F:DNA binding"/>
    <property type="evidence" value="ECO:0007669"/>
    <property type="project" value="UniProtKB-KW"/>
</dbReference>
<dbReference type="InterPro" id="IPR011990">
    <property type="entry name" value="TPR-like_helical_dom_sf"/>
</dbReference>
<sequence>MVGGDEGLIRGRAAGQRLAWRDAYTSLSLADQSNPLAAEDLEVLAAAAYLLGHVDECRQALQRASHAHVAAGDPRLAARCVFWVAFTLLLEGDLAPAGGWLARANRLLDHEQQECPEHGLLLLPGAVQASAAGDYASAEAAAGRAAQIGARTGDADVLTLALHFQGRALVKEGRVREGVTLLDEAMVAVVAGEVWPPVAGNIYCSMIDACQEISDLRRAHEWTTALAAWWTKQPDMVTFTGQCLVHRAEIMQLHGAWQEALEETKRACERLAHAADKHTTGAALYRLAEVCRTQGDFAAAEDAYRGATQWGHEPQPGLALLRLGEGKTKAAEGAIRRVVAETSDRLRRAKLLPAYVEIMLAVGDISSAREVAGELIDIAGDYDTPALHAAAGQALGSVLLADGDARSALGILRRAWETWQELEVPYEAARARVLIGLGCRALGDEESAALELDAARRVFAELGAAPDLTRVENVVQRQTHTAMHGLTARELQVLRLVATGKTNHAIAADLVLAEKTVDRHVTNIFAKLGVSSRAAATAYAYEHQLL</sequence>
<accession>A0A4R2H0J1</accession>
<name>A0A4R2H0J1_9ACTN</name>
<dbReference type="AlphaFoldDB" id="A0A4R2H0J1"/>
<keyword evidence="1" id="KW-0238">DNA-binding</keyword>
<dbReference type="Proteomes" id="UP000294508">
    <property type="component" value="Unassembled WGS sequence"/>
</dbReference>
<dbReference type="CDD" id="cd06170">
    <property type="entry name" value="LuxR_C_like"/>
    <property type="match status" value="1"/>
</dbReference>
<dbReference type="SMART" id="SM00421">
    <property type="entry name" value="HTH_LUXR"/>
    <property type="match status" value="1"/>
</dbReference>
<dbReference type="Gene3D" id="1.25.40.10">
    <property type="entry name" value="Tetratricopeptide repeat domain"/>
    <property type="match status" value="1"/>
</dbReference>
<organism evidence="3 4">
    <name type="scientific">Kribbella steppae</name>
    <dbReference type="NCBI Taxonomy" id="2512223"/>
    <lineage>
        <taxon>Bacteria</taxon>
        <taxon>Bacillati</taxon>
        <taxon>Actinomycetota</taxon>
        <taxon>Actinomycetes</taxon>
        <taxon>Propionibacteriales</taxon>
        <taxon>Kribbellaceae</taxon>
        <taxon>Kribbella</taxon>
    </lineage>
</organism>
<evidence type="ECO:0000313" key="4">
    <source>
        <dbReference type="Proteomes" id="UP000294508"/>
    </source>
</evidence>
<evidence type="ECO:0000259" key="2">
    <source>
        <dbReference type="PROSITE" id="PS50043"/>
    </source>
</evidence>
<dbReference type="Pfam" id="PF00196">
    <property type="entry name" value="GerE"/>
    <property type="match status" value="1"/>
</dbReference>
<keyword evidence="4" id="KW-1185">Reference proteome</keyword>
<reference evidence="3 4" key="1">
    <citation type="journal article" date="2015" name="Stand. Genomic Sci.">
        <title>Genomic Encyclopedia of Bacterial and Archaeal Type Strains, Phase III: the genomes of soil and plant-associated and newly described type strains.</title>
        <authorList>
            <person name="Whitman W.B."/>
            <person name="Woyke T."/>
            <person name="Klenk H.P."/>
            <person name="Zhou Y."/>
            <person name="Lilburn T.G."/>
            <person name="Beck B.J."/>
            <person name="De Vos P."/>
            <person name="Vandamme P."/>
            <person name="Eisen J.A."/>
            <person name="Garrity G."/>
            <person name="Hugenholtz P."/>
            <person name="Kyrpides N.C."/>
        </authorList>
    </citation>
    <scope>NUCLEOTIDE SEQUENCE [LARGE SCALE GENOMIC DNA]</scope>
    <source>
        <strain evidence="3 4">VKM Ac-2572</strain>
    </source>
</reference>
<dbReference type="InterPro" id="IPR039420">
    <property type="entry name" value="WalR-like"/>
</dbReference>
<evidence type="ECO:0000256" key="1">
    <source>
        <dbReference type="ARBA" id="ARBA00023125"/>
    </source>
</evidence>
<dbReference type="InterPro" id="IPR036388">
    <property type="entry name" value="WH-like_DNA-bd_sf"/>
</dbReference>
<dbReference type="InterPro" id="IPR000792">
    <property type="entry name" value="Tscrpt_reg_LuxR_C"/>
</dbReference>
<dbReference type="RefSeq" id="WP_132213898.1">
    <property type="nucleotide sequence ID" value="NZ_SLWN01000016.1"/>
</dbReference>
<dbReference type="PANTHER" id="PTHR43214:SF43">
    <property type="entry name" value="TWO-COMPONENT RESPONSE REGULATOR"/>
    <property type="match status" value="1"/>
</dbReference>
<dbReference type="InterPro" id="IPR016032">
    <property type="entry name" value="Sig_transdc_resp-reg_C-effctor"/>
</dbReference>
<dbReference type="OrthoDB" id="27092at2"/>
<dbReference type="PROSITE" id="PS00622">
    <property type="entry name" value="HTH_LUXR_1"/>
    <property type="match status" value="1"/>
</dbReference>
<protein>
    <submittedName>
        <fullName evidence="3">Regulatory LuxR family protein</fullName>
    </submittedName>
</protein>
<gene>
    <name evidence="3" type="ORF">EV652_11623</name>
</gene>
<dbReference type="GO" id="GO:0006355">
    <property type="term" value="P:regulation of DNA-templated transcription"/>
    <property type="evidence" value="ECO:0007669"/>
    <property type="project" value="InterPro"/>
</dbReference>
<evidence type="ECO:0000313" key="3">
    <source>
        <dbReference type="EMBL" id="TCO18002.1"/>
    </source>
</evidence>
<dbReference type="PROSITE" id="PS50043">
    <property type="entry name" value="HTH_LUXR_2"/>
    <property type="match status" value="1"/>
</dbReference>
<proteinExistence type="predicted"/>
<feature type="domain" description="HTH luxR-type" evidence="2">
    <location>
        <begin position="479"/>
        <end position="544"/>
    </location>
</feature>
<comment type="caution">
    <text evidence="3">The sequence shown here is derived from an EMBL/GenBank/DDBJ whole genome shotgun (WGS) entry which is preliminary data.</text>
</comment>